<name>A0A9P6FKF1_9FUNG</name>
<evidence type="ECO:0000313" key="2">
    <source>
        <dbReference type="EMBL" id="KAF9553154.1"/>
    </source>
</evidence>
<sequence length="189" mass="20535">NQQQRNSFHQAQAHSPQQQVQPQHQHQHPPVTQLLEQPTRGSNGLQHQMSNLSLGSSGSMNQQVSSPPSQPPPGSAGHGQGPPPQTEATSKAGAARSKRVYASDPSTTPQSAMHQAPPGYPPMAQQPLSGPMPPGPYGPDQSQQQQPQQQQGVAPAGYGQPPHPQQQQQQYQNQQQHQNQQRPQQQQQQ</sequence>
<organism evidence="2 3">
    <name type="scientific">Lunasporangiospora selenospora</name>
    <dbReference type="NCBI Taxonomy" id="979761"/>
    <lineage>
        <taxon>Eukaryota</taxon>
        <taxon>Fungi</taxon>
        <taxon>Fungi incertae sedis</taxon>
        <taxon>Mucoromycota</taxon>
        <taxon>Mortierellomycotina</taxon>
        <taxon>Mortierellomycetes</taxon>
        <taxon>Mortierellales</taxon>
        <taxon>Mortierellaceae</taxon>
        <taxon>Lunasporangiospora</taxon>
    </lineage>
</organism>
<feature type="compositionally biased region" description="Polar residues" evidence="1">
    <location>
        <begin position="34"/>
        <end position="47"/>
    </location>
</feature>
<evidence type="ECO:0000256" key="1">
    <source>
        <dbReference type="SAM" id="MobiDB-lite"/>
    </source>
</evidence>
<dbReference type="EMBL" id="JAABOA010006916">
    <property type="protein sequence ID" value="KAF9553154.1"/>
    <property type="molecule type" value="Genomic_DNA"/>
</dbReference>
<protein>
    <submittedName>
        <fullName evidence="2">Uncharacterized protein</fullName>
    </submittedName>
</protein>
<reference evidence="2" key="1">
    <citation type="journal article" date="2020" name="Fungal Divers.">
        <title>Resolving the Mortierellaceae phylogeny through synthesis of multi-gene phylogenetics and phylogenomics.</title>
        <authorList>
            <person name="Vandepol N."/>
            <person name="Liber J."/>
            <person name="Desiro A."/>
            <person name="Na H."/>
            <person name="Kennedy M."/>
            <person name="Barry K."/>
            <person name="Grigoriev I.V."/>
            <person name="Miller A.N."/>
            <person name="O'Donnell K."/>
            <person name="Stajich J.E."/>
            <person name="Bonito G."/>
        </authorList>
    </citation>
    <scope>NUCLEOTIDE SEQUENCE</scope>
    <source>
        <strain evidence="2">KOD1015</strain>
    </source>
</reference>
<comment type="caution">
    <text evidence="2">The sequence shown here is derived from an EMBL/GenBank/DDBJ whole genome shotgun (WGS) entry which is preliminary data.</text>
</comment>
<proteinExistence type="predicted"/>
<feature type="compositionally biased region" description="Low complexity" evidence="1">
    <location>
        <begin position="9"/>
        <end position="31"/>
    </location>
</feature>
<feature type="compositionally biased region" description="Polar residues" evidence="1">
    <location>
        <begin position="104"/>
        <end position="113"/>
    </location>
</feature>
<evidence type="ECO:0000313" key="3">
    <source>
        <dbReference type="Proteomes" id="UP000780801"/>
    </source>
</evidence>
<feature type="region of interest" description="Disordered" evidence="1">
    <location>
        <begin position="1"/>
        <end position="189"/>
    </location>
</feature>
<feature type="compositionally biased region" description="Low complexity" evidence="1">
    <location>
        <begin position="48"/>
        <end position="67"/>
    </location>
</feature>
<feature type="non-terminal residue" evidence="2">
    <location>
        <position position="189"/>
    </location>
</feature>
<dbReference type="AlphaFoldDB" id="A0A9P6FKF1"/>
<dbReference type="Proteomes" id="UP000780801">
    <property type="component" value="Unassembled WGS sequence"/>
</dbReference>
<feature type="compositionally biased region" description="Low complexity" evidence="1">
    <location>
        <begin position="138"/>
        <end position="189"/>
    </location>
</feature>
<keyword evidence="3" id="KW-1185">Reference proteome</keyword>
<gene>
    <name evidence="2" type="ORF">BGW38_009417</name>
</gene>
<accession>A0A9P6FKF1</accession>
<feature type="non-terminal residue" evidence="2">
    <location>
        <position position="1"/>
    </location>
</feature>